<dbReference type="Pfam" id="PF13229">
    <property type="entry name" value="Beta_helix"/>
    <property type="match status" value="1"/>
</dbReference>
<proteinExistence type="predicted"/>
<feature type="non-terminal residue" evidence="2">
    <location>
        <position position="1"/>
    </location>
</feature>
<dbReference type="InterPro" id="IPR012334">
    <property type="entry name" value="Pectin_lyas_fold"/>
</dbReference>
<evidence type="ECO:0000259" key="1">
    <source>
        <dbReference type="Pfam" id="PF13229"/>
    </source>
</evidence>
<comment type="caution">
    <text evidence="2">The sequence shown here is derived from an EMBL/GenBank/DDBJ whole genome shotgun (WGS) entry which is preliminary data.</text>
</comment>
<protein>
    <recommendedName>
        <fullName evidence="1">Right handed beta helix domain-containing protein</fullName>
    </recommendedName>
</protein>
<accession>X1HNG4</accession>
<dbReference type="SUPFAM" id="SSF51126">
    <property type="entry name" value="Pectin lyase-like"/>
    <property type="match status" value="1"/>
</dbReference>
<organism evidence="2">
    <name type="scientific">marine sediment metagenome</name>
    <dbReference type="NCBI Taxonomy" id="412755"/>
    <lineage>
        <taxon>unclassified sequences</taxon>
        <taxon>metagenomes</taxon>
        <taxon>ecological metagenomes</taxon>
    </lineage>
</organism>
<sequence length="99" mass="10705">TVTFENLLVENLGRSGVDFIGCNNITINNLEAKNDGGAGIAIKDSSSVIVSNITTSGNIWAGMVIYTYEQYYIGGCSNIALTDGNGRLKWLEIRRQITS</sequence>
<dbReference type="InterPro" id="IPR039448">
    <property type="entry name" value="Beta_helix"/>
</dbReference>
<dbReference type="AlphaFoldDB" id="X1HNG4"/>
<gene>
    <name evidence="2" type="ORF">S03H2_38330</name>
</gene>
<reference evidence="2" key="1">
    <citation type="journal article" date="2014" name="Front. Microbiol.">
        <title>High frequency of phylogenetically diverse reductive dehalogenase-homologous genes in deep subseafloor sedimentary metagenomes.</title>
        <authorList>
            <person name="Kawai M."/>
            <person name="Futagami T."/>
            <person name="Toyoda A."/>
            <person name="Takaki Y."/>
            <person name="Nishi S."/>
            <person name="Hori S."/>
            <person name="Arai W."/>
            <person name="Tsubouchi T."/>
            <person name="Morono Y."/>
            <person name="Uchiyama I."/>
            <person name="Ito T."/>
            <person name="Fujiyama A."/>
            <person name="Inagaki F."/>
            <person name="Takami H."/>
        </authorList>
    </citation>
    <scope>NUCLEOTIDE SEQUENCE</scope>
    <source>
        <strain evidence="2">Expedition CK06-06</strain>
    </source>
</reference>
<feature type="domain" description="Right handed beta helix" evidence="1">
    <location>
        <begin position="2"/>
        <end position="71"/>
    </location>
</feature>
<name>X1HNG4_9ZZZZ</name>
<dbReference type="Gene3D" id="2.160.20.10">
    <property type="entry name" value="Single-stranded right-handed beta-helix, Pectin lyase-like"/>
    <property type="match status" value="1"/>
</dbReference>
<evidence type="ECO:0000313" key="2">
    <source>
        <dbReference type="EMBL" id="GAH55399.1"/>
    </source>
</evidence>
<dbReference type="InterPro" id="IPR011050">
    <property type="entry name" value="Pectin_lyase_fold/virulence"/>
</dbReference>
<dbReference type="EMBL" id="BARU01023634">
    <property type="protein sequence ID" value="GAH55399.1"/>
    <property type="molecule type" value="Genomic_DNA"/>
</dbReference>